<name>W6QMK4_PENRF</name>
<evidence type="ECO:0000256" key="1">
    <source>
        <dbReference type="SAM" id="SignalP"/>
    </source>
</evidence>
<dbReference type="OrthoDB" id="4093325at2759"/>
<feature type="chain" id="PRO_5004879948" description="Cell wall protein PhiA" evidence="1">
    <location>
        <begin position="19"/>
        <end position="182"/>
    </location>
</feature>
<accession>W6QMK4</accession>
<dbReference type="AlphaFoldDB" id="W6QMK4"/>
<evidence type="ECO:0008006" key="4">
    <source>
        <dbReference type="Google" id="ProtNLM"/>
    </source>
</evidence>
<gene>
    <name evidence="2" type="ORF">PROQFM164_S07g000003</name>
</gene>
<dbReference type="Proteomes" id="UP000030686">
    <property type="component" value="Unassembled WGS sequence"/>
</dbReference>
<dbReference type="PANTHER" id="PTHR42047:SF1">
    <property type="entry name" value="PROTEIN, PUTATIVE (AFU_ORTHOLOGUE AFUA_6G03560)-RELATED"/>
    <property type="match status" value="1"/>
</dbReference>
<proteinExistence type="predicted"/>
<organism evidence="2 3">
    <name type="scientific">Penicillium roqueforti (strain FM164)</name>
    <dbReference type="NCBI Taxonomy" id="1365484"/>
    <lineage>
        <taxon>Eukaryota</taxon>
        <taxon>Fungi</taxon>
        <taxon>Dikarya</taxon>
        <taxon>Ascomycota</taxon>
        <taxon>Pezizomycotina</taxon>
        <taxon>Eurotiomycetes</taxon>
        <taxon>Eurotiomycetidae</taxon>
        <taxon>Eurotiales</taxon>
        <taxon>Aspergillaceae</taxon>
        <taxon>Penicillium</taxon>
    </lineage>
</organism>
<reference evidence="2" key="1">
    <citation type="journal article" date="2014" name="Nat. Commun.">
        <title>Multiple recent horizontal transfers of a large genomic region in cheese making fungi.</title>
        <authorList>
            <person name="Cheeseman K."/>
            <person name="Ropars J."/>
            <person name="Renault P."/>
            <person name="Dupont J."/>
            <person name="Gouzy J."/>
            <person name="Branca A."/>
            <person name="Abraham A.L."/>
            <person name="Ceppi M."/>
            <person name="Conseiller E."/>
            <person name="Debuchy R."/>
            <person name="Malagnac F."/>
            <person name="Goarin A."/>
            <person name="Silar P."/>
            <person name="Lacoste S."/>
            <person name="Sallet E."/>
            <person name="Bensimon A."/>
            <person name="Giraud T."/>
            <person name="Brygoo Y."/>
        </authorList>
    </citation>
    <scope>NUCLEOTIDE SEQUENCE [LARGE SCALE GENOMIC DNA]</scope>
    <source>
        <strain evidence="2">FM164</strain>
    </source>
</reference>
<dbReference type="PANTHER" id="PTHR42047">
    <property type="entry name" value="PROTEIN, PUTATIVE (AFU_ORTHOLOGUE AFUA_6G03560)-RELATED"/>
    <property type="match status" value="1"/>
</dbReference>
<feature type="signal peptide" evidence="1">
    <location>
        <begin position="1"/>
        <end position="18"/>
    </location>
</feature>
<dbReference type="InterPro" id="IPR052820">
    <property type="entry name" value="PhiA_domain"/>
</dbReference>
<dbReference type="EMBL" id="HG792021">
    <property type="protein sequence ID" value="CDM37655.1"/>
    <property type="molecule type" value="Genomic_DNA"/>
</dbReference>
<keyword evidence="1" id="KW-0732">Signal</keyword>
<sequence length="182" mass="18685">MQLKNLAIAASVSAVVSAAPSNQSATFGVVAIHSGSDVQNSAFNAAKSSIFAGLPNQGASCARPKEQEATFYILDGALYLYDESATPQEIFVDRSGMGQGKIGYTTGAQSSPTNSVREGWTLEDGYLQFAGEDLIACPNSIDGAWSIWASAGIANPAGNSDCVGIAASIVETSNPNGCSYTS</sequence>
<evidence type="ECO:0000313" key="2">
    <source>
        <dbReference type="EMBL" id="CDM37655.1"/>
    </source>
</evidence>
<keyword evidence="3" id="KW-1185">Reference proteome</keyword>
<protein>
    <recommendedName>
        <fullName evidence="4">Cell wall protein PhiA</fullName>
    </recommendedName>
</protein>
<evidence type="ECO:0000313" key="3">
    <source>
        <dbReference type="Proteomes" id="UP000030686"/>
    </source>
</evidence>
<dbReference type="OMA" id="WSIWADA"/>